<feature type="domain" description="PDZ" evidence="5">
    <location>
        <begin position="451"/>
        <end position="513"/>
    </location>
</feature>
<protein>
    <submittedName>
        <fullName evidence="6">Serine protease PepD</fullName>
    </submittedName>
</protein>
<keyword evidence="2 6" id="KW-0645">Protease</keyword>
<comment type="caution">
    <text evidence="6">The sequence shown here is derived from an EMBL/GenBank/DDBJ whole genome shotgun (WGS) entry which is preliminary data.</text>
</comment>
<proteinExistence type="inferred from homology"/>
<evidence type="ECO:0000256" key="4">
    <source>
        <dbReference type="SAM" id="MobiDB-lite"/>
    </source>
</evidence>
<dbReference type="InterPro" id="IPR036034">
    <property type="entry name" value="PDZ_sf"/>
</dbReference>
<dbReference type="InterPro" id="IPR009003">
    <property type="entry name" value="Peptidase_S1_PA"/>
</dbReference>
<dbReference type="SUPFAM" id="SSF50494">
    <property type="entry name" value="Trypsin-like serine proteases"/>
    <property type="match status" value="1"/>
</dbReference>
<keyword evidence="3" id="KW-0378">Hydrolase</keyword>
<dbReference type="EMBL" id="JAMTCJ010000001">
    <property type="protein sequence ID" value="MCP2174610.1"/>
    <property type="molecule type" value="Genomic_DNA"/>
</dbReference>
<evidence type="ECO:0000313" key="7">
    <source>
        <dbReference type="Proteomes" id="UP001206895"/>
    </source>
</evidence>
<feature type="region of interest" description="Disordered" evidence="4">
    <location>
        <begin position="95"/>
        <end position="185"/>
    </location>
</feature>
<dbReference type="Gene3D" id="2.40.10.10">
    <property type="entry name" value="Trypsin-like serine proteases"/>
    <property type="match status" value="2"/>
</dbReference>
<feature type="compositionally biased region" description="Low complexity" evidence="4">
    <location>
        <begin position="59"/>
        <end position="76"/>
    </location>
</feature>
<dbReference type="Pfam" id="PF13180">
    <property type="entry name" value="PDZ_2"/>
    <property type="match status" value="1"/>
</dbReference>
<feature type="compositionally biased region" description="Gly residues" evidence="4">
    <location>
        <begin position="121"/>
        <end position="130"/>
    </location>
</feature>
<evidence type="ECO:0000256" key="3">
    <source>
        <dbReference type="ARBA" id="ARBA00022801"/>
    </source>
</evidence>
<sequence>MTDSQYGPGSDNQRESGSEHGESTGETGATPSSASGAHGQPSGDQSDQSSTTNPYSANQYGYGAQPGQYGSDQGTAGQYGSGQYGSSQYGSGQYGTGQFGATQGGAHESAETSQFPPAGNYGQGGYGQSGAYGQTSPYGQSAQYGQSAPTGPTSSFGQSPYGAGPAYFPGGSAGGPGSTQTAKRSGGSKAGLAVAVIAACALAGGIGGVVGASVDNDSNSSSLTGSTIAGDRDTAQPVAAPAGSTQAVAAKVLPSVVSIDVRVGNREGEGSGVVLSADGVILTNNHVVTAETGGTGQLTVNYSDGSTSGARVLGTDPISDIAVIKADKTGLTPITVGTSGNLAVGQNVIAVGSPLGLAGTVTTGIISSLNRPVSTAGEDNSTASVIDAIQTDAAINPGNSGGALVNANGALIGINTAIASLSSGSSSEGGGQSGSIGLGFAIPIDQAMRVAKELQQTGKATQAGLGVSVRSAGTAATTPGAQISDVTAGGAAARAGIPAGALITKVNDRVISSGDALVAAIRSNAPGDTVSITFSANGSTRTVQVTLDTLNTGGN</sequence>
<dbReference type="PRINTS" id="PR00834">
    <property type="entry name" value="PROTEASES2C"/>
</dbReference>
<dbReference type="Gene3D" id="2.30.42.10">
    <property type="match status" value="1"/>
</dbReference>
<dbReference type="PANTHER" id="PTHR43343:SF3">
    <property type="entry name" value="PROTEASE DO-LIKE 8, CHLOROPLASTIC"/>
    <property type="match status" value="1"/>
</dbReference>
<evidence type="ECO:0000256" key="2">
    <source>
        <dbReference type="ARBA" id="ARBA00022670"/>
    </source>
</evidence>
<dbReference type="PANTHER" id="PTHR43343">
    <property type="entry name" value="PEPTIDASE S12"/>
    <property type="match status" value="1"/>
</dbReference>
<feature type="region of interest" description="Disordered" evidence="4">
    <location>
        <begin position="1"/>
        <end position="82"/>
    </location>
</feature>
<dbReference type="InterPro" id="IPR001940">
    <property type="entry name" value="Peptidase_S1C"/>
</dbReference>
<dbReference type="SMART" id="SM00228">
    <property type="entry name" value="PDZ"/>
    <property type="match status" value="1"/>
</dbReference>
<dbReference type="InterPro" id="IPR001478">
    <property type="entry name" value="PDZ"/>
</dbReference>
<evidence type="ECO:0000313" key="6">
    <source>
        <dbReference type="EMBL" id="MCP2174610.1"/>
    </source>
</evidence>
<feature type="compositionally biased region" description="Basic and acidic residues" evidence="4">
    <location>
        <begin position="12"/>
        <end position="23"/>
    </location>
</feature>
<keyword evidence="7" id="KW-1185">Reference proteome</keyword>
<feature type="compositionally biased region" description="Low complexity" evidence="4">
    <location>
        <begin position="159"/>
        <end position="170"/>
    </location>
</feature>
<evidence type="ECO:0000256" key="1">
    <source>
        <dbReference type="ARBA" id="ARBA00010541"/>
    </source>
</evidence>
<feature type="compositionally biased region" description="Polar residues" evidence="4">
    <location>
        <begin position="215"/>
        <end position="227"/>
    </location>
</feature>
<accession>A0ABT1H8M1</accession>
<feature type="region of interest" description="Disordered" evidence="4">
    <location>
        <begin position="214"/>
        <end position="238"/>
    </location>
</feature>
<evidence type="ECO:0000259" key="5">
    <source>
        <dbReference type="PROSITE" id="PS50106"/>
    </source>
</evidence>
<dbReference type="RefSeq" id="WP_253659654.1">
    <property type="nucleotide sequence ID" value="NZ_BAAAJQ010000001.1"/>
</dbReference>
<comment type="similarity">
    <text evidence="1">Belongs to the peptidase S1C family.</text>
</comment>
<dbReference type="SUPFAM" id="SSF50156">
    <property type="entry name" value="PDZ domain-like"/>
    <property type="match status" value="1"/>
</dbReference>
<dbReference type="GO" id="GO:0008233">
    <property type="term" value="F:peptidase activity"/>
    <property type="evidence" value="ECO:0007669"/>
    <property type="project" value="UniProtKB-KW"/>
</dbReference>
<name>A0ABT1H8M1_9NOCA</name>
<organism evidence="6 7">
    <name type="scientific">Williamsia maris</name>
    <dbReference type="NCBI Taxonomy" id="72806"/>
    <lineage>
        <taxon>Bacteria</taxon>
        <taxon>Bacillati</taxon>
        <taxon>Actinomycetota</taxon>
        <taxon>Actinomycetes</taxon>
        <taxon>Mycobacteriales</taxon>
        <taxon>Nocardiaceae</taxon>
        <taxon>Williamsia</taxon>
    </lineage>
</organism>
<dbReference type="PROSITE" id="PS50106">
    <property type="entry name" value="PDZ"/>
    <property type="match status" value="1"/>
</dbReference>
<dbReference type="InterPro" id="IPR051201">
    <property type="entry name" value="Chloro_Bact_Ser_Proteases"/>
</dbReference>
<dbReference type="Proteomes" id="UP001206895">
    <property type="component" value="Unassembled WGS sequence"/>
</dbReference>
<dbReference type="GO" id="GO:0006508">
    <property type="term" value="P:proteolysis"/>
    <property type="evidence" value="ECO:0007669"/>
    <property type="project" value="UniProtKB-KW"/>
</dbReference>
<dbReference type="InterPro" id="IPR043504">
    <property type="entry name" value="Peptidase_S1_PA_chymotrypsin"/>
</dbReference>
<feature type="compositionally biased region" description="Polar residues" evidence="4">
    <location>
        <begin position="1"/>
        <end position="11"/>
    </location>
</feature>
<gene>
    <name evidence="6" type="ORF">LX13_000417</name>
</gene>
<reference evidence="6 7" key="1">
    <citation type="submission" date="2022-06" db="EMBL/GenBank/DDBJ databases">
        <title>Genomic Encyclopedia of Archaeal and Bacterial Type Strains, Phase II (KMG-II): from individual species to whole genera.</title>
        <authorList>
            <person name="Goeker M."/>
        </authorList>
    </citation>
    <scope>NUCLEOTIDE SEQUENCE [LARGE SCALE GENOMIC DNA]</scope>
    <source>
        <strain evidence="6 7">DSM 44693</strain>
    </source>
</reference>
<dbReference type="Pfam" id="PF13365">
    <property type="entry name" value="Trypsin_2"/>
    <property type="match status" value="1"/>
</dbReference>
<feature type="compositionally biased region" description="Polar residues" evidence="4">
    <location>
        <begin position="135"/>
        <end position="158"/>
    </location>
</feature>
<feature type="compositionally biased region" description="Low complexity" evidence="4">
    <location>
        <begin position="39"/>
        <end position="50"/>
    </location>
</feature>